<reference evidence="2 3" key="1">
    <citation type="submission" date="2021-08" db="EMBL/GenBank/DDBJ databases">
        <title>Shewanella putrefaciens YZ-J, complete genome.</title>
        <authorList>
            <person name="Yi Z."/>
        </authorList>
    </citation>
    <scope>NUCLEOTIDE SEQUENCE [LARGE SCALE GENOMIC DNA]</scope>
    <source>
        <strain evidence="2 3">YZ-J</strain>
    </source>
</reference>
<organism evidence="2 3">
    <name type="scientific">Shewanella putrefaciens</name>
    <name type="common">Pseudomonas putrefaciens</name>
    <dbReference type="NCBI Taxonomy" id="24"/>
    <lineage>
        <taxon>Bacteria</taxon>
        <taxon>Pseudomonadati</taxon>
        <taxon>Pseudomonadota</taxon>
        <taxon>Gammaproteobacteria</taxon>
        <taxon>Alteromonadales</taxon>
        <taxon>Shewanellaceae</taxon>
        <taxon>Shewanella</taxon>
    </lineage>
</organism>
<protein>
    <recommendedName>
        <fullName evidence="4">General stress protein CsbD</fullName>
    </recommendedName>
</protein>
<evidence type="ECO:0000313" key="3">
    <source>
        <dbReference type="Proteomes" id="UP000827084"/>
    </source>
</evidence>
<dbReference type="RefSeq" id="WP_014610690.1">
    <property type="nucleotide sequence ID" value="NZ_CP028435.1"/>
</dbReference>
<accession>A0ABX8XG80</accession>
<dbReference type="GeneID" id="67443323"/>
<evidence type="ECO:0000313" key="2">
    <source>
        <dbReference type="EMBL" id="QYX74440.1"/>
    </source>
</evidence>
<dbReference type="EMBL" id="CP080635">
    <property type="protein sequence ID" value="QYX74440.1"/>
    <property type="molecule type" value="Genomic_DNA"/>
</dbReference>
<feature type="compositionally biased region" description="Polar residues" evidence="1">
    <location>
        <begin position="1"/>
        <end position="10"/>
    </location>
</feature>
<dbReference type="SUPFAM" id="SSF69047">
    <property type="entry name" value="Hypothetical protein YjbJ"/>
    <property type="match status" value="1"/>
</dbReference>
<feature type="compositionally biased region" description="Polar residues" evidence="1">
    <location>
        <begin position="47"/>
        <end position="61"/>
    </location>
</feature>
<feature type="region of interest" description="Disordered" evidence="1">
    <location>
        <begin position="1"/>
        <end position="61"/>
    </location>
</feature>
<name>A0ABX8XG80_SHEPU</name>
<evidence type="ECO:0000256" key="1">
    <source>
        <dbReference type="SAM" id="MobiDB-lite"/>
    </source>
</evidence>
<feature type="compositionally biased region" description="Polar residues" evidence="1">
    <location>
        <begin position="18"/>
        <end position="35"/>
    </location>
</feature>
<keyword evidence="3" id="KW-1185">Reference proteome</keyword>
<dbReference type="Proteomes" id="UP000827084">
    <property type="component" value="Chromosome"/>
</dbReference>
<dbReference type="InterPro" id="IPR036629">
    <property type="entry name" value="YjbJ_sf"/>
</dbReference>
<proteinExistence type="predicted"/>
<sequence>MNKFTEQNKTIVKDEQNTKTNKANPPVTASNNQTGKIIAGDKDKQEVGTSKNTENQQKDAFNGKWQDQIQAAKGNWSKISEAELVKSNGNEANLNELVQKHYSLSRDDSSKQVKSFIDKCKC</sequence>
<gene>
    <name evidence="2" type="ORF">K3G22_08645</name>
</gene>
<evidence type="ECO:0008006" key="4">
    <source>
        <dbReference type="Google" id="ProtNLM"/>
    </source>
</evidence>
<dbReference type="Gene3D" id="1.10.1470.10">
    <property type="entry name" value="YjbJ"/>
    <property type="match status" value="1"/>
</dbReference>